<evidence type="ECO:0000256" key="1">
    <source>
        <dbReference type="ARBA" id="ARBA00003253"/>
    </source>
</evidence>
<dbReference type="InterPro" id="IPR045864">
    <property type="entry name" value="aa-tRNA-synth_II/BPL/LPL"/>
</dbReference>
<comment type="similarity">
    <text evidence="5">Belongs to the LplA family.</text>
</comment>
<feature type="region of interest" description="Disordered" evidence="15">
    <location>
        <begin position="238"/>
        <end position="264"/>
    </location>
</feature>
<dbReference type="InterPro" id="IPR002646">
    <property type="entry name" value="PolA_pol_head_dom"/>
</dbReference>
<comment type="catalytic activity">
    <reaction evidence="13">
        <text>L-lysyl-[lipoyl-carrier protein] + (R)-lipoate + ATP = N(6)-[(R)-lipoyl]-L-lysyl-[lipoyl-carrier protein] + AMP + diphosphate + H(+)</text>
        <dbReference type="Rhea" id="RHEA:49288"/>
        <dbReference type="Rhea" id="RHEA-COMP:10500"/>
        <dbReference type="Rhea" id="RHEA-COMP:10502"/>
        <dbReference type="ChEBI" id="CHEBI:15378"/>
        <dbReference type="ChEBI" id="CHEBI:29969"/>
        <dbReference type="ChEBI" id="CHEBI:30616"/>
        <dbReference type="ChEBI" id="CHEBI:33019"/>
        <dbReference type="ChEBI" id="CHEBI:83088"/>
        <dbReference type="ChEBI" id="CHEBI:83099"/>
        <dbReference type="ChEBI" id="CHEBI:456215"/>
        <dbReference type="EC" id="6.3.1.20"/>
    </reaction>
</comment>
<evidence type="ECO:0000313" key="18">
    <source>
        <dbReference type="Proteomes" id="UP001050691"/>
    </source>
</evidence>
<dbReference type="EMBL" id="BPWL01000002">
    <property type="protein sequence ID" value="GJJ07153.1"/>
    <property type="molecule type" value="Genomic_DNA"/>
</dbReference>
<dbReference type="Pfam" id="PF01743">
    <property type="entry name" value="PolyA_pol"/>
    <property type="match status" value="1"/>
</dbReference>
<comment type="pathway">
    <text evidence="2">Protein modification; protein lipoylation via exogenous pathway; protein N(6)-(lipoyl)lysine from lipoate: step 2/2.</text>
</comment>
<proteinExistence type="inferred from homology"/>
<evidence type="ECO:0000256" key="11">
    <source>
        <dbReference type="ARBA" id="ARBA00022840"/>
    </source>
</evidence>
<keyword evidence="10" id="KW-0547">Nucleotide-binding</keyword>
<evidence type="ECO:0000256" key="13">
    <source>
        <dbReference type="ARBA" id="ARBA00048037"/>
    </source>
</evidence>
<dbReference type="PANTHER" id="PTHR13734">
    <property type="entry name" value="TRNA-NUCLEOTIDYLTRANSFERASE"/>
    <property type="match status" value="1"/>
</dbReference>
<dbReference type="SUPFAM" id="SSF81891">
    <property type="entry name" value="Poly A polymerase C-terminal region-like"/>
    <property type="match status" value="1"/>
</dbReference>
<dbReference type="GO" id="GO:0001680">
    <property type="term" value="P:tRNA 3'-terminal CCA addition"/>
    <property type="evidence" value="ECO:0007669"/>
    <property type="project" value="TreeGrafter"/>
</dbReference>
<comment type="function">
    <text evidence="1">Catalyzes both the ATP-dependent activation of exogenously supplied lipoate to lipoyl-AMP and the transfer of the activated lipoyl onto the lipoyl domains of lipoate-dependent enzymes.</text>
</comment>
<keyword evidence="12 14" id="KW-0694">RNA-binding</keyword>
<comment type="similarity">
    <text evidence="4 14">Belongs to the tRNA nucleotidyltransferase/poly(A) polymerase family.</text>
</comment>
<dbReference type="Gene3D" id="3.30.460.10">
    <property type="entry name" value="Beta Polymerase, domain 2"/>
    <property type="match status" value="1"/>
</dbReference>
<accession>A0AAV5A3D8</accession>
<keyword evidence="18" id="KW-1185">Reference proteome</keyword>
<dbReference type="GO" id="GO:0003723">
    <property type="term" value="F:RNA binding"/>
    <property type="evidence" value="ECO:0007669"/>
    <property type="project" value="UniProtKB-KW"/>
</dbReference>
<dbReference type="EC" id="6.3.1.20" evidence="6"/>
<dbReference type="SUPFAM" id="SSF55681">
    <property type="entry name" value="Class II aaRS and biotin synthetases"/>
    <property type="match status" value="1"/>
</dbReference>
<dbReference type="InterPro" id="IPR004143">
    <property type="entry name" value="BPL_LPL_catalytic"/>
</dbReference>
<sequence>MPEIQLSDTEDQLCFLLVEFTRTLPQAVECCIAGGWVRDKLLGLSSNDIDIALSMMGFPFAEQFSSFLQSKNIPCTRVTKVESRPDQPKHLETAKLGVLGLDLDFVNFRSEKYTSGSRIPVKVEFGTKRADTTRRDFTINALVYNVHTRSAEDPTSMGKTDLEDSVIRTPLTPKKTFLDDPLRVLRCIRFASRFSFVLVPELVEAARTEEVKLGVQDHFLDGIPVLFEGAKLVSEFKLGGEKNDNPSQEQDTTVSESKSEKRDDSLEERVAMGLFLRHQFIHSPTLDAHWTGTILFSLVQELVPLWRPNNDQDLLNPLNVGFIENEHQAVSIIQRYHTLIMKAEELDLIKAVDVPHLLNGHDLATLLGWRPGSWVKGKLAKVMEWQLKNPGGTKAECENWIKENAPLLCLIGRLYTSRLFRKAPAEKPLLFLYRNESCVVIGRNQNPWKEINFPALRSLNIPFLRRRSGGGTVYHDLGNTNYSIHLPRASFDRHYTSKIVQQALINIGINAEINERNDICCQGFKICIFLQYRVLTLNWKHVSGSAYKIVNKRAYHHGTMLITTELHKLGNSLRNTKDTMVTRGVASVRSPVHNLQMFNPSVTHDFFLQSMIAEFRRVYEINSEIQVLDDNPDMQALEFIQDGQKELQSWGWKYGQTPEFSYTLERTFPWGVVNVIIQAYHGLITECKIHGDIEDQEWVKELEKSLVGCKYGLLDEFVIDPVPNKQQDVITWLREEM</sequence>
<dbReference type="Gene3D" id="3.30.390.50">
    <property type="entry name" value="CO dehydrogenase flavoprotein, C-terminal domain"/>
    <property type="match status" value="1"/>
</dbReference>
<dbReference type="InterPro" id="IPR019491">
    <property type="entry name" value="Lipoate_protein_ligase_C"/>
</dbReference>
<dbReference type="GO" id="GO:0005524">
    <property type="term" value="F:ATP binding"/>
    <property type="evidence" value="ECO:0007669"/>
    <property type="project" value="UniProtKB-KW"/>
</dbReference>
<feature type="compositionally biased region" description="Polar residues" evidence="15">
    <location>
        <begin position="245"/>
        <end position="256"/>
    </location>
</feature>
<dbReference type="NCBIfam" id="TIGR00545">
    <property type="entry name" value="lipoyltrans"/>
    <property type="match status" value="1"/>
</dbReference>
<dbReference type="SUPFAM" id="SSF82649">
    <property type="entry name" value="SufE/NifU"/>
    <property type="match status" value="1"/>
</dbReference>
<comment type="caution">
    <text evidence="17">The sequence shown here is derived from an EMBL/GenBank/DDBJ whole genome shotgun (WGS) entry which is preliminary data.</text>
</comment>
<dbReference type="Proteomes" id="UP001050691">
    <property type="component" value="Unassembled WGS sequence"/>
</dbReference>
<dbReference type="InterPro" id="IPR043519">
    <property type="entry name" value="NT_sf"/>
</dbReference>
<evidence type="ECO:0000256" key="8">
    <source>
        <dbReference type="ARBA" id="ARBA00022598"/>
    </source>
</evidence>
<evidence type="ECO:0000313" key="17">
    <source>
        <dbReference type="EMBL" id="GJJ07153.1"/>
    </source>
</evidence>
<keyword evidence="8" id="KW-0436">Ligase</keyword>
<feature type="domain" description="BPL/LPL catalytic" evidence="16">
    <location>
        <begin position="424"/>
        <end position="623"/>
    </location>
</feature>
<evidence type="ECO:0000256" key="9">
    <source>
        <dbReference type="ARBA" id="ARBA00022679"/>
    </source>
</evidence>
<dbReference type="CDD" id="cd16443">
    <property type="entry name" value="LplA"/>
    <property type="match status" value="1"/>
</dbReference>
<dbReference type="InterPro" id="IPR004562">
    <property type="entry name" value="LipoylTrfase_LipoateP_Ligase"/>
</dbReference>
<comment type="pathway">
    <text evidence="3">Protein modification; protein lipoylation via exogenous pathway; protein N(6)-(lipoyl)lysine from lipoate: step 1/2.</text>
</comment>
<dbReference type="Pfam" id="PF21948">
    <property type="entry name" value="LplA-B_cat"/>
    <property type="match status" value="1"/>
</dbReference>
<gene>
    <name evidence="17" type="ORF">Clacol_001353</name>
</gene>
<keyword evidence="9 14" id="KW-0808">Transferase</keyword>
<evidence type="ECO:0000256" key="7">
    <source>
        <dbReference type="ARBA" id="ARBA00015925"/>
    </source>
</evidence>
<dbReference type="GO" id="GO:0016979">
    <property type="term" value="F:lipoate-protein ligase activity"/>
    <property type="evidence" value="ECO:0007669"/>
    <property type="project" value="UniProtKB-EC"/>
</dbReference>
<evidence type="ECO:0000259" key="16">
    <source>
        <dbReference type="PROSITE" id="PS51733"/>
    </source>
</evidence>
<dbReference type="GO" id="GO:0009249">
    <property type="term" value="P:protein lipoylation"/>
    <property type="evidence" value="ECO:0007669"/>
    <property type="project" value="InterPro"/>
</dbReference>
<evidence type="ECO:0000256" key="5">
    <source>
        <dbReference type="ARBA" id="ARBA00008242"/>
    </source>
</evidence>
<dbReference type="Gene3D" id="3.30.930.10">
    <property type="entry name" value="Bira Bifunctional Protein, Domain 2"/>
    <property type="match status" value="1"/>
</dbReference>
<evidence type="ECO:0000256" key="2">
    <source>
        <dbReference type="ARBA" id="ARBA00005085"/>
    </source>
</evidence>
<keyword evidence="11" id="KW-0067">ATP-binding</keyword>
<evidence type="ECO:0000256" key="4">
    <source>
        <dbReference type="ARBA" id="ARBA00007265"/>
    </source>
</evidence>
<evidence type="ECO:0000256" key="3">
    <source>
        <dbReference type="ARBA" id="ARBA00005124"/>
    </source>
</evidence>
<evidence type="ECO:0000256" key="12">
    <source>
        <dbReference type="ARBA" id="ARBA00022884"/>
    </source>
</evidence>
<reference evidence="17" key="1">
    <citation type="submission" date="2021-10" db="EMBL/GenBank/DDBJ databases">
        <title>De novo Genome Assembly of Clathrus columnatus (Basidiomycota, Fungi) Using Illumina and Nanopore Sequence Data.</title>
        <authorList>
            <person name="Ogiso-Tanaka E."/>
            <person name="Itagaki H."/>
            <person name="Hosoya T."/>
            <person name="Hosaka K."/>
        </authorList>
    </citation>
    <scope>NUCLEOTIDE SEQUENCE</scope>
    <source>
        <strain evidence="17">MO-923</strain>
    </source>
</reference>
<evidence type="ECO:0000256" key="6">
    <source>
        <dbReference type="ARBA" id="ARBA00012367"/>
    </source>
</evidence>
<evidence type="ECO:0000256" key="10">
    <source>
        <dbReference type="ARBA" id="ARBA00022741"/>
    </source>
</evidence>
<name>A0AAV5A3D8_9AGAM</name>
<organism evidence="17 18">
    <name type="scientific">Clathrus columnatus</name>
    <dbReference type="NCBI Taxonomy" id="1419009"/>
    <lineage>
        <taxon>Eukaryota</taxon>
        <taxon>Fungi</taxon>
        <taxon>Dikarya</taxon>
        <taxon>Basidiomycota</taxon>
        <taxon>Agaricomycotina</taxon>
        <taxon>Agaricomycetes</taxon>
        <taxon>Phallomycetidae</taxon>
        <taxon>Phallales</taxon>
        <taxon>Clathraceae</taxon>
        <taxon>Clathrus</taxon>
    </lineage>
</organism>
<dbReference type="Gene3D" id="1.10.3090.10">
    <property type="entry name" value="cca-adding enzyme, domain 2"/>
    <property type="match status" value="1"/>
</dbReference>
<protein>
    <recommendedName>
        <fullName evidence="7">Putative lipoate-protein ligase A</fullName>
        <ecNumber evidence="6">6.3.1.20</ecNumber>
    </recommendedName>
</protein>
<dbReference type="PANTHER" id="PTHR13734:SF5">
    <property type="entry name" value="CCA TRNA NUCLEOTIDYLTRANSFERASE, MITOCHONDRIAL"/>
    <property type="match status" value="1"/>
</dbReference>
<dbReference type="PROSITE" id="PS51733">
    <property type="entry name" value="BPL_LPL_CATALYTIC"/>
    <property type="match status" value="1"/>
</dbReference>
<dbReference type="AlphaFoldDB" id="A0AAV5A3D8"/>
<evidence type="ECO:0000256" key="15">
    <source>
        <dbReference type="SAM" id="MobiDB-lite"/>
    </source>
</evidence>
<dbReference type="Pfam" id="PF10437">
    <property type="entry name" value="Lip_prot_lig_C"/>
    <property type="match status" value="1"/>
</dbReference>
<dbReference type="GO" id="GO:0052927">
    <property type="term" value="F:CC tRNA cytidylyltransferase activity"/>
    <property type="evidence" value="ECO:0007669"/>
    <property type="project" value="TreeGrafter"/>
</dbReference>
<dbReference type="GO" id="GO:0052929">
    <property type="term" value="F:ATP:3'-cytidine-cytidine-tRNA adenylyltransferase activity"/>
    <property type="evidence" value="ECO:0007669"/>
    <property type="project" value="TreeGrafter"/>
</dbReference>
<dbReference type="SUPFAM" id="SSF81301">
    <property type="entry name" value="Nucleotidyltransferase"/>
    <property type="match status" value="1"/>
</dbReference>
<evidence type="ECO:0000256" key="14">
    <source>
        <dbReference type="RuleBase" id="RU003953"/>
    </source>
</evidence>
<dbReference type="CDD" id="cd05398">
    <property type="entry name" value="NT_ClassII-CCAase"/>
    <property type="match status" value="1"/>
</dbReference>